<keyword evidence="2" id="KW-1185">Reference proteome</keyword>
<proteinExistence type="predicted"/>
<reference evidence="1" key="1">
    <citation type="submission" date="2023-04" db="EMBL/GenBank/DDBJ databases">
        <authorList>
            <consortium name="ELIXIR-Norway"/>
        </authorList>
    </citation>
    <scope>NUCLEOTIDE SEQUENCE [LARGE SCALE GENOMIC DNA]</scope>
</reference>
<evidence type="ECO:0000313" key="1">
    <source>
        <dbReference type="EMBL" id="CAI9175114.1"/>
    </source>
</evidence>
<organism evidence="1 2">
    <name type="scientific">Rangifer tarandus platyrhynchus</name>
    <name type="common">Svalbard reindeer</name>
    <dbReference type="NCBI Taxonomy" id="3082113"/>
    <lineage>
        <taxon>Eukaryota</taxon>
        <taxon>Metazoa</taxon>
        <taxon>Chordata</taxon>
        <taxon>Craniata</taxon>
        <taxon>Vertebrata</taxon>
        <taxon>Euteleostomi</taxon>
        <taxon>Mammalia</taxon>
        <taxon>Eutheria</taxon>
        <taxon>Laurasiatheria</taxon>
        <taxon>Artiodactyla</taxon>
        <taxon>Ruminantia</taxon>
        <taxon>Pecora</taxon>
        <taxon>Cervidae</taxon>
        <taxon>Odocoileinae</taxon>
        <taxon>Rangifer</taxon>
    </lineage>
</organism>
<gene>
    <name evidence="1" type="ORF">MRATA1EN1_LOCUS24076</name>
</gene>
<dbReference type="EMBL" id="OX459940">
    <property type="protein sequence ID" value="CAI9175114.1"/>
    <property type="molecule type" value="Genomic_DNA"/>
</dbReference>
<name>A0ABN8ZN23_RANTA</name>
<dbReference type="Proteomes" id="UP001176941">
    <property type="component" value="Chromosome 4"/>
</dbReference>
<protein>
    <submittedName>
        <fullName evidence="1">Uncharacterized protein</fullName>
    </submittedName>
</protein>
<sequence length="104" mass="10571">MRPSQSPGVTLRRAGPVVSYADPGGLEGLCWGTARPMSGLQENTTLTAAGDTGLGQCRSTPVGDSHTWHGVLISIGTCNSPGTLAASPPTCELGMGVRVQGPPR</sequence>
<accession>A0ABN8ZN23</accession>
<evidence type="ECO:0000313" key="2">
    <source>
        <dbReference type="Proteomes" id="UP001176941"/>
    </source>
</evidence>